<organism evidence="1 2">
    <name type="scientific">Panicum miliaceum</name>
    <name type="common">Proso millet</name>
    <name type="synonym">Broomcorn millet</name>
    <dbReference type="NCBI Taxonomy" id="4540"/>
    <lineage>
        <taxon>Eukaryota</taxon>
        <taxon>Viridiplantae</taxon>
        <taxon>Streptophyta</taxon>
        <taxon>Embryophyta</taxon>
        <taxon>Tracheophyta</taxon>
        <taxon>Spermatophyta</taxon>
        <taxon>Magnoliopsida</taxon>
        <taxon>Liliopsida</taxon>
        <taxon>Poales</taxon>
        <taxon>Poaceae</taxon>
        <taxon>PACMAD clade</taxon>
        <taxon>Panicoideae</taxon>
        <taxon>Panicodae</taxon>
        <taxon>Paniceae</taxon>
        <taxon>Panicinae</taxon>
        <taxon>Panicum</taxon>
        <taxon>Panicum sect. Panicum</taxon>
    </lineage>
</organism>
<reference evidence="2" key="1">
    <citation type="journal article" date="2019" name="Nat. Commun.">
        <title>The genome of broomcorn millet.</title>
        <authorList>
            <person name="Zou C."/>
            <person name="Miki D."/>
            <person name="Li D."/>
            <person name="Tang Q."/>
            <person name="Xiao L."/>
            <person name="Rajput S."/>
            <person name="Deng P."/>
            <person name="Jia W."/>
            <person name="Huang R."/>
            <person name="Zhang M."/>
            <person name="Sun Y."/>
            <person name="Hu J."/>
            <person name="Fu X."/>
            <person name="Schnable P.S."/>
            <person name="Li F."/>
            <person name="Zhang H."/>
            <person name="Feng B."/>
            <person name="Zhu X."/>
            <person name="Liu R."/>
            <person name="Schnable J.C."/>
            <person name="Zhu J.-K."/>
            <person name="Zhang H."/>
        </authorList>
    </citation>
    <scope>NUCLEOTIDE SEQUENCE [LARGE SCALE GENOMIC DNA]</scope>
</reference>
<dbReference type="AlphaFoldDB" id="A0A3L6SMW6"/>
<comment type="caution">
    <text evidence="1">The sequence shown here is derived from an EMBL/GenBank/DDBJ whole genome shotgun (WGS) entry which is preliminary data.</text>
</comment>
<proteinExistence type="predicted"/>
<gene>
    <name evidence="1" type="ORF">C2845_PM07G25220</name>
</gene>
<dbReference type="Proteomes" id="UP000275267">
    <property type="component" value="Unassembled WGS sequence"/>
</dbReference>
<name>A0A3L6SMW6_PANMI</name>
<dbReference type="EMBL" id="PQIB02000004">
    <property type="protein sequence ID" value="RLN23966.1"/>
    <property type="molecule type" value="Genomic_DNA"/>
</dbReference>
<protein>
    <submittedName>
        <fullName evidence="1">Uncharacterized protein</fullName>
    </submittedName>
</protein>
<keyword evidence="2" id="KW-1185">Reference proteome</keyword>
<evidence type="ECO:0000313" key="2">
    <source>
        <dbReference type="Proteomes" id="UP000275267"/>
    </source>
</evidence>
<accession>A0A3L6SMW6</accession>
<sequence length="97" mass="10243">MSGWMKATYSVQIRGRSRTFATSCRGAAVGDLADPTAQMSGSDVLRRGNDVSWPPALLLTLLIGAMVPKVPSSPAPVVPPRGELPVVGRARRRIVGC</sequence>
<evidence type="ECO:0000313" key="1">
    <source>
        <dbReference type="EMBL" id="RLN23966.1"/>
    </source>
</evidence>